<dbReference type="VEuPathDB" id="MicrosporidiaDB:HERIO_419"/>
<dbReference type="EMBL" id="LVKB01000012">
    <property type="protein sequence ID" value="ORD97719.1"/>
    <property type="molecule type" value="Genomic_DNA"/>
</dbReference>
<evidence type="ECO:0000313" key="1">
    <source>
        <dbReference type="EMBL" id="ORD97719.1"/>
    </source>
</evidence>
<accession>A0A1X0QD29</accession>
<dbReference type="Proteomes" id="UP000192356">
    <property type="component" value="Unassembled WGS sequence"/>
</dbReference>
<evidence type="ECO:0000313" key="2">
    <source>
        <dbReference type="Proteomes" id="UP000192356"/>
    </source>
</evidence>
<dbReference type="AlphaFoldDB" id="A0A1X0QD29"/>
<name>A0A1X0QD29_9MICR</name>
<comment type="caution">
    <text evidence="1">The sequence shown here is derived from an EMBL/GenBank/DDBJ whole genome shotgun (WGS) entry which is preliminary data.</text>
</comment>
<keyword evidence="2" id="KW-1185">Reference proteome</keyword>
<reference evidence="1 2" key="1">
    <citation type="journal article" date="2017" name="Environ. Microbiol.">
        <title>Decay of the glycolytic pathway and adaptation to intranuclear parasitism within Enterocytozoonidae microsporidia.</title>
        <authorList>
            <person name="Wiredu Boakye D."/>
            <person name="Jaroenlak P."/>
            <person name="Prachumwat A."/>
            <person name="Williams T.A."/>
            <person name="Bateman K.S."/>
            <person name="Itsathitphaisarn O."/>
            <person name="Sritunyalucksana K."/>
            <person name="Paszkiewicz K.H."/>
            <person name="Moore K.A."/>
            <person name="Stentiford G.D."/>
            <person name="Williams B.A."/>
        </authorList>
    </citation>
    <scope>NUCLEOTIDE SEQUENCE [LARGE SCALE GENOMIC DNA]</scope>
    <source>
        <strain evidence="1 2">GB1</strain>
    </source>
</reference>
<organism evidence="1 2">
    <name type="scientific">Hepatospora eriocheir</name>
    <dbReference type="NCBI Taxonomy" id="1081669"/>
    <lineage>
        <taxon>Eukaryota</taxon>
        <taxon>Fungi</taxon>
        <taxon>Fungi incertae sedis</taxon>
        <taxon>Microsporidia</taxon>
        <taxon>Hepatosporidae</taxon>
        <taxon>Hepatospora</taxon>
    </lineage>
</organism>
<protein>
    <submittedName>
        <fullName evidence="1">Uncharacterized protein</fullName>
    </submittedName>
</protein>
<proteinExistence type="predicted"/>
<sequence>MFSLSLFFDIDSISILEFLIDKYSFLKLESSIVSFSNSISLELRNLSIDLSFPFNSLESLINFIFNIEFL</sequence>
<gene>
    <name evidence="1" type="ORF">HERIO_419</name>
</gene>